<evidence type="ECO:0000256" key="1">
    <source>
        <dbReference type="SAM" id="MobiDB-lite"/>
    </source>
</evidence>
<dbReference type="Proteomes" id="UP000479710">
    <property type="component" value="Unassembled WGS sequence"/>
</dbReference>
<gene>
    <name evidence="2" type="ORF">E2562_036322</name>
</gene>
<reference evidence="2 3" key="1">
    <citation type="submission" date="2019-11" db="EMBL/GenBank/DDBJ databases">
        <title>Whole genome sequence of Oryza granulata.</title>
        <authorList>
            <person name="Li W."/>
        </authorList>
    </citation>
    <scope>NUCLEOTIDE SEQUENCE [LARGE SCALE GENOMIC DNA]</scope>
    <source>
        <strain evidence="3">cv. Menghai</strain>
        <tissue evidence="2">Leaf</tissue>
    </source>
</reference>
<keyword evidence="3" id="KW-1185">Reference proteome</keyword>
<organism evidence="2 3">
    <name type="scientific">Oryza meyeriana var. granulata</name>
    <dbReference type="NCBI Taxonomy" id="110450"/>
    <lineage>
        <taxon>Eukaryota</taxon>
        <taxon>Viridiplantae</taxon>
        <taxon>Streptophyta</taxon>
        <taxon>Embryophyta</taxon>
        <taxon>Tracheophyta</taxon>
        <taxon>Spermatophyta</taxon>
        <taxon>Magnoliopsida</taxon>
        <taxon>Liliopsida</taxon>
        <taxon>Poales</taxon>
        <taxon>Poaceae</taxon>
        <taxon>BOP clade</taxon>
        <taxon>Oryzoideae</taxon>
        <taxon>Oryzeae</taxon>
        <taxon>Oryzinae</taxon>
        <taxon>Oryza</taxon>
        <taxon>Oryza meyeriana</taxon>
    </lineage>
</organism>
<name>A0A6G1DAL4_9ORYZ</name>
<comment type="caution">
    <text evidence="2">The sequence shown here is derived from an EMBL/GenBank/DDBJ whole genome shotgun (WGS) entry which is preliminary data.</text>
</comment>
<evidence type="ECO:0000313" key="3">
    <source>
        <dbReference type="Proteomes" id="UP000479710"/>
    </source>
</evidence>
<evidence type="ECO:0000313" key="2">
    <source>
        <dbReference type="EMBL" id="KAF0909456.1"/>
    </source>
</evidence>
<dbReference type="EMBL" id="SPHZ02000007">
    <property type="protein sequence ID" value="KAF0909456.1"/>
    <property type="molecule type" value="Genomic_DNA"/>
</dbReference>
<feature type="non-terminal residue" evidence="2">
    <location>
        <position position="1"/>
    </location>
</feature>
<accession>A0A6G1DAL4</accession>
<proteinExistence type="predicted"/>
<feature type="region of interest" description="Disordered" evidence="1">
    <location>
        <begin position="60"/>
        <end position="86"/>
    </location>
</feature>
<protein>
    <submittedName>
        <fullName evidence="2">Uncharacterized protein</fullName>
    </submittedName>
</protein>
<dbReference type="AlphaFoldDB" id="A0A6G1DAL4"/>
<sequence>LYRAPDRRATLNRRCRLIAFNGHHASLLSPQPTPPLRLQSSIPVQIVKGRRPMFLGMERRGQRRRRMRHGCEPMRTCKGRGGSGDDEAKYPVVARLIDNA</sequence>